<proteinExistence type="predicted"/>
<evidence type="ECO:0000313" key="3">
    <source>
        <dbReference type="EMBL" id="KAF5546462.1"/>
    </source>
</evidence>
<keyword evidence="1" id="KW-0175">Coiled coil</keyword>
<dbReference type="PANTHER" id="PTHR38887">
    <property type="entry name" value="CHROMOSOME 21, WHOLE GENOME SHOTGUN SEQUENCE"/>
    <property type="match status" value="1"/>
</dbReference>
<accession>A0A8H5J1R5</accession>
<dbReference type="InterPro" id="IPR053221">
    <property type="entry name" value="Burnettramic_acid_biosynth"/>
</dbReference>
<dbReference type="Proteomes" id="UP000574317">
    <property type="component" value="Unassembled WGS sequence"/>
</dbReference>
<evidence type="ECO:0000256" key="1">
    <source>
        <dbReference type="SAM" id="Coils"/>
    </source>
</evidence>
<keyword evidence="4" id="KW-1185">Reference proteome</keyword>
<dbReference type="SUPFAM" id="SSF56112">
    <property type="entry name" value="Protein kinase-like (PK-like)"/>
    <property type="match status" value="1"/>
</dbReference>
<protein>
    <submittedName>
        <fullName evidence="3">Uncharacterized protein</fullName>
    </submittedName>
</protein>
<gene>
    <name evidence="3" type="ORF">FNAPI_8820</name>
</gene>
<dbReference type="PANTHER" id="PTHR38887:SF1">
    <property type="entry name" value="RAS MODIFICATION PROTEIN ERF4"/>
    <property type="match status" value="1"/>
</dbReference>
<name>A0A8H5J1R5_9HYPO</name>
<evidence type="ECO:0000313" key="4">
    <source>
        <dbReference type="Proteomes" id="UP000574317"/>
    </source>
</evidence>
<comment type="caution">
    <text evidence="3">The sequence shown here is derived from an EMBL/GenBank/DDBJ whole genome shotgun (WGS) entry which is preliminary data.</text>
</comment>
<organism evidence="3 4">
    <name type="scientific">Fusarium napiforme</name>
    <dbReference type="NCBI Taxonomy" id="42672"/>
    <lineage>
        <taxon>Eukaryota</taxon>
        <taxon>Fungi</taxon>
        <taxon>Dikarya</taxon>
        <taxon>Ascomycota</taxon>
        <taxon>Pezizomycotina</taxon>
        <taxon>Sordariomycetes</taxon>
        <taxon>Hypocreomycetidae</taxon>
        <taxon>Hypocreales</taxon>
        <taxon>Nectriaceae</taxon>
        <taxon>Fusarium</taxon>
        <taxon>Fusarium fujikuroi species complex</taxon>
    </lineage>
</organism>
<dbReference type="InterPro" id="IPR011009">
    <property type="entry name" value="Kinase-like_dom_sf"/>
</dbReference>
<sequence length="888" mass="98868">MPAPPRPSRGVPPTFSKQDDDLWKAYAKALQRKFFGNLDTKNEIFYAAPIGVMGIPAGDNIPQEVTNKGVYDIGDVVMQLDAPVFTAGSRKYSQRLQRALGSVRINKNSDRGAEMRLQSIRSKIDKINEQYVQVKKKAMEAYEADEDKGSQTFTYWVKRSYPSFDSLAAERQSAIATEAALRSQVDGPGGVQLNDQRQKLLNALDLENDYPGLNMPCTPSFGNNVNGCSDLPREIGKSLRPAYTIDSSYKETIGNWIRGSNGETKLSLAFDINDAKSDNWDQFGFVNVNANAGRTYNPFFKISYVQDGNYKEESIAAQDVGSELLVQLSAAQAGAFTVKPGEWDVPNITDLYPTFQREVAREVGPAAKVDQVILAYKVVMKLSLPANLTERVNTLTQKAKSAGGSVSFFGFEVGFGGGSKDEVSVSGSSIEIRKDLGYPVLLGVKGKKLPVPIGRDTATDIIFVDWKMCQFGHRAYDLGHVIGDLYEAHHFHNSNIALTMIRGFIEGYGEADDEVAFRTAIHTGMQLLGWYNRRAPSDTVKGTKEQIISAANISTNLIVNGWEREKQWFQERPTLSPSHPILIPSTSITGSLEVTPPYHRAYPPILSSYGISSKEFMAIIDALNIALAEPAPFKAMEVAGDGLGFVPNEIAQGVSLGLGLAAGTGTAATAYFRERKVLERVNRDIFAPKGLVMKTIKDEEVMQRLNTTAKSLDPLLRLQEISSHVEALCFDVEPPVRHSNMLDRISAKQATIKQAGKEKKKHKKQEKRLQKREKAAEKFDRSVDSIDEQYNSDVESRIEIEAKIARLEDRIAEINIKAEEKLMESSEKKVGEIEKRRRKDLEEVEKDRVRLMEKHGKAIAKVNKKAEKKDEKDEKKVARLEWIMIRTI</sequence>
<feature type="compositionally biased region" description="Basic residues" evidence="2">
    <location>
        <begin position="758"/>
        <end position="771"/>
    </location>
</feature>
<feature type="coiled-coil region" evidence="1">
    <location>
        <begin position="797"/>
        <end position="836"/>
    </location>
</feature>
<reference evidence="3 4" key="1">
    <citation type="submission" date="2020-05" db="EMBL/GenBank/DDBJ databases">
        <title>Identification and distribution of gene clusters putatively required for synthesis of sphingolipid metabolism inhibitors in phylogenetically diverse species of the filamentous fungus Fusarium.</title>
        <authorList>
            <person name="Kim H.-S."/>
            <person name="Busman M."/>
            <person name="Brown D.W."/>
            <person name="Divon H."/>
            <person name="Uhlig S."/>
            <person name="Proctor R.H."/>
        </authorList>
    </citation>
    <scope>NUCLEOTIDE SEQUENCE [LARGE SCALE GENOMIC DNA]</scope>
    <source>
        <strain evidence="3 4">NRRL 25196</strain>
    </source>
</reference>
<feature type="region of interest" description="Disordered" evidence="2">
    <location>
        <begin position="753"/>
        <end position="777"/>
    </location>
</feature>
<evidence type="ECO:0000256" key="2">
    <source>
        <dbReference type="SAM" id="MobiDB-lite"/>
    </source>
</evidence>
<dbReference type="AlphaFoldDB" id="A0A8H5J1R5"/>
<dbReference type="EMBL" id="JAAOAO010000344">
    <property type="protein sequence ID" value="KAF5546462.1"/>
    <property type="molecule type" value="Genomic_DNA"/>
</dbReference>